<evidence type="ECO:0000256" key="1">
    <source>
        <dbReference type="SAM" id="Phobius"/>
    </source>
</evidence>
<sequence>MHRNHRSLGEFLGTAFITFIVTNIDDIIVLMSFFTEAATQNSGIKIYDIFFGQYLGFSILLALSLIGYATSYILPVQMLGFLGFLPIILGIKGIINLFRNDDDISTSELESIRCEDRTDGDYTSESTRRQSQDKNIGTTSKIRNYDFNIQTLKVAGVTIANGIDNIAIYTPLFAQASKWQIIGYIGIFLLMVFIWLIISYCFISYKPILSIAQKYARYIIPIVFIGIGIYILIVSGCFPWLERAIETKNFKNG</sequence>
<keyword evidence="1" id="KW-0472">Membrane</keyword>
<protein>
    <recommendedName>
        <fullName evidence="5">Cadmium resistance transporter</fullName>
    </recommendedName>
</protein>
<dbReference type="Proteomes" id="UP000663868">
    <property type="component" value="Unassembled WGS sequence"/>
</dbReference>
<evidence type="ECO:0000313" key="4">
    <source>
        <dbReference type="Proteomes" id="UP000663860"/>
    </source>
</evidence>
<dbReference type="EMBL" id="CAJNOE010000571">
    <property type="protein sequence ID" value="CAF1274551.1"/>
    <property type="molecule type" value="Genomic_DNA"/>
</dbReference>
<evidence type="ECO:0008006" key="5">
    <source>
        <dbReference type="Google" id="ProtNLM"/>
    </source>
</evidence>
<dbReference type="Proteomes" id="UP000663860">
    <property type="component" value="Unassembled WGS sequence"/>
</dbReference>
<feature type="transmembrane region" description="Helical" evidence="1">
    <location>
        <begin position="215"/>
        <end position="241"/>
    </location>
</feature>
<feature type="transmembrane region" description="Helical" evidence="1">
    <location>
        <begin position="81"/>
        <end position="98"/>
    </location>
</feature>
<name>A0A815BU54_9BILA</name>
<dbReference type="InterPro" id="IPR004676">
    <property type="entry name" value="Cd-R_transporter"/>
</dbReference>
<dbReference type="EMBL" id="CAJOBB010003637">
    <property type="protein sequence ID" value="CAF4051084.1"/>
    <property type="molecule type" value="Genomic_DNA"/>
</dbReference>
<organism evidence="2 4">
    <name type="scientific">Adineta steineri</name>
    <dbReference type="NCBI Taxonomy" id="433720"/>
    <lineage>
        <taxon>Eukaryota</taxon>
        <taxon>Metazoa</taxon>
        <taxon>Spiralia</taxon>
        <taxon>Gnathifera</taxon>
        <taxon>Rotifera</taxon>
        <taxon>Eurotatoria</taxon>
        <taxon>Bdelloidea</taxon>
        <taxon>Adinetida</taxon>
        <taxon>Adinetidae</taxon>
        <taxon>Adineta</taxon>
    </lineage>
</organism>
<keyword evidence="1" id="KW-0812">Transmembrane</keyword>
<feature type="transmembrane region" description="Helical" evidence="1">
    <location>
        <begin position="54"/>
        <end position="74"/>
    </location>
</feature>
<accession>A0A815BU54</accession>
<dbReference type="AlphaFoldDB" id="A0A815BU54"/>
<dbReference type="Pfam" id="PF03596">
    <property type="entry name" value="Cad"/>
    <property type="match status" value="2"/>
</dbReference>
<keyword evidence="1" id="KW-1133">Transmembrane helix</keyword>
<comment type="caution">
    <text evidence="2">The sequence shown here is derived from an EMBL/GenBank/DDBJ whole genome shotgun (WGS) entry which is preliminary data.</text>
</comment>
<feature type="transmembrane region" description="Helical" evidence="1">
    <location>
        <begin position="181"/>
        <end position="203"/>
    </location>
</feature>
<evidence type="ECO:0000313" key="2">
    <source>
        <dbReference type="EMBL" id="CAF1274551.1"/>
    </source>
</evidence>
<feature type="transmembrane region" description="Helical" evidence="1">
    <location>
        <begin position="12"/>
        <end position="34"/>
    </location>
</feature>
<evidence type="ECO:0000313" key="3">
    <source>
        <dbReference type="EMBL" id="CAF4051084.1"/>
    </source>
</evidence>
<proteinExistence type="predicted"/>
<reference evidence="2" key="1">
    <citation type="submission" date="2021-02" db="EMBL/GenBank/DDBJ databases">
        <authorList>
            <person name="Nowell W R."/>
        </authorList>
    </citation>
    <scope>NUCLEOTIDE SEQUENCE</scope>
</reference>
<gene>
    <name evidence="2" type="ORF">IZO911_LOCUS32616</name>
    <name evidence="3" type="ORF">KXQ929_LOCUS31538</name>
</gene>